<dbReference type="RefSeq" id="WP_015828082.1">
    <property type="nucleotide sequence ID" value="NC_012982.1"/>
</dbReference>
<dbReference type="KEGG" id="hba:Hbal_2252"/>
<dbReference type="InterPro" id="IPR011008">
    <property type="entry name" value="Dimeric_a/b-barrel"/>
</dbReference>
<dbReference type="HOGENOM" id="CLU_136844_0_0_5"/>
<evidence type="ECO:0000313" key="1">
    <source>
        <dbReference type="EMBL" id="ACT59932.1"/>
    </source>
</evidence>
<keyword evidence="2" id="KW-1185">Reference proteome</keyword>
<sequence>MTYVTGFLLPVPKKNKDRYTELAKASWPLFKEYGALSVQENWEKDVADGEVTSFPMAVKREPDEDIVFSWFIWPDKETAEACWASFETDKRWEPMMEMPFDGKRMIFGGFEPIFKSE</sequence>
<dbReference type="InterPro" id="IPR009874">
    <property type="entry name" value="DUF1428"/>
</dbReference>
<accession>C6XML8</accession>
<dbReference type="EMBL" id="CP001678">
    <property type="protein sequence ID" value="ACT59932.1"/>
    <property type="molecule type" value="Genomic_DNA"/>
</dbReference>
<dbReference type="Proteomes" id="UP000002745">
    <property type="component" value="Chromosome"/>
</dbReference>
<proteinExistence type="predicted"/>
<protein>
    <recommendedName>
        <fullName evidence="3">RNA signal recognition particle 4.5S RNA</fullName>
    </recommendedName>
</protein>
<dbReference type="OrthoDB" id="9792392at2"/>
<evidence type="ECO:0008006" key="3">
    <source>
        <dbReference type="Google" id="ProtNLM"/>
    </source>
</evidence>
<organism evidence="1 2">
    <name type="scientific">Hirschia baltica (strain ATCC 49814 / DSM 5838 / IFAM 1418)</name>
    <dbReference type="NCBI Taxonomy" id="582402"/>
    <lineage>
        <taxon>Bacteria</taxon>
        <taxon>Pseudomonadati</taxon>
        <taxon>Pseudomonadota</taxon>
        <taxon>Alphaproteobacteria</taxon>
        <taxon>Hyphomonadales</taxon>
        <taxon>Hyphomonadaceae</taxon>
        <taxon>Hirschia</taxon>
    </lineage>
</organism>
<reference evidence="2" key="1">
    <citation type="journal article" date="2011" name="J. Bacteriol.">
        <title>Genome sequences of eight morphologically diverse alphaproteobacteria.</title>
        <authorList>
            <consortium name="US DOE Joint Genome Institute"/>
            <person name="Brown P.J."/>
            <person name="Kysela D.T."/>
            <person name="Buechlein A."/>
            <person name="Hemmerich C."/>
            <person name="Brun Y.V."/>
        </authorList>
    </citation>
    <scope>NUCLEOTIDE SEQUENCE [LARGE SCALE GENOMIC DNA]</scope>
    <source>
        <strain evidence="2">ATCC 49814 / DSM 5838 / IFAM 1418</strain>
    </source>
</reference>
<dbReference type="AlphaFoldDB" id="C6XML8"/>
<dbReference type="Pfam" id="PF07237">
    <property type="entry name" value="DUF1428"/>
    <property type="match status" value="1"/>
</dbReference>
<dbReference type="Gene3D" id="3.30.70.100">
    <property type="match status" value="1"/>
</dbReference>
<gene>
    <name evidence="1" type="ordered locus">Hbal_2252</name>
</gene>
<dbReference type="STRING" id="582402.Hbal_2252"/>
<dbReference type="eggNOG" id="COG5507">
    <property type="taxonomic scope" value="Bacteria"/>
</dbReference>
<dbReference type="SUPFAM" id="SSF54909">
    <property type="entry name" value="Dimeric alpha+beta barrel"/>
    <property type="match status" value="1"/>
</dbReference>
<evidence type="ECO:0000313" key="2">
    <source>
        <dbReference type="Proteomes" id="UP000002745"/>
    </source>
</evidence>
<name>C6XML8_HIRBI</name>
<dbReference type="PIRSF" id="PIRSF007028">
    <property type="entry name" value="UCP007028"/>
    <property type="match status" value="1"/>
</dbReference>